<keyword evidence="4" id="KW-1185">Reference proteome</keyword>
<dbReference type="AlphaFoldDB" id="A0AA88HGW8"/>
<reference evidence="3" key="1">
    <citation type="submission" date="2023-07" db="EMBL/GenBank/DDBJ databases">
        <title>Chromosome-level genome assembly of Artemia franciscana.</title>
        <authorList>
            <person name="Jo E."/>
        </authorList>
    </citation>
    <scope>NUCLEOTIDE SEQUENCE</scope>
    <source>
        <tissue evidence="3">Whole body</tissue>
    </source>
</reference>
<dbReference type="Gene3D" id="2.30.29.30">
    <property type="entry name" value="Pleckstrin-homology domain (PH domain)/Phosphotyrosine-binding domain (PTB)"/>
    <property type="match status" value="1"/>
</dbReference>
<dbReference type="InterPro" id="IPR045188">
    <property type="entry name" value="Boi1/Boi2-like"/>
</dbReference>
<dbReference type="PANTHER" id="PTHR22902:SF53">
    <property type="entry name" value="INOSITOL PHOSPHATASE INTERACTING PROTEIN, ISOFORM A"/>
    <property type="match status" value="1"/>
</dbReference>
<proteinExistence type="predicted"/>
<dbReference type="PROSITE" id="PS50003">
    <property type="entry name" value="PH_DOMAIN"/>
    <property type="match status" value="1"/>
</dbReference>
<dbReference type="GO" id="GO:0042147">
    <property type="term" value="P:retrograde transport, endosome to Golgi"/>
    <property type="evidence" value="ECO:0007669"/>
    <property type="project" value="TreeGrafter"/>
</dbReference>
<sequence>MKLNEKMLSNLATSFLTPVDKEGWLMKRGEVNRTFLKRWFVLKGNLLFYFDKKFDKEPVGVIILEGCTVELAEEESCYCFKIVFSGPNTAGLRTYVLGTETQQEAENWMKMITCASYDYLKVMVAELQRQVDELTELEKAQRQARVITSPTSRINPFLETPVLLPPKTFSQLHSTFGKEIVLLRQKYNTRMGQATSNLIEL</sequence>
<dbReference type="SUPFAM" id="SSF50729">
    <property type="entry name" value="PH domain-like"/>
    <property type="match status" value="1"/>
</dbReference>
<name>A0AA88HGW8_ARTSF</name>
<dbReference type="GO" id="GO:0005829">
    <property type="term" value="C:cytosol"/>
    <property type="evidence" value="ECO:0007669"/>
    <property type="project" value="GOC"/>
</dbReference>
<protein>
    <recommendedName>
        <fullName evidence="2">PH domain-containing protein</fullName>
    </recommendedName>
</protein>
<keyword evidence="1" id="KW-0175">Coiled coil</keyword>
<dbReference type="InterPro" id="IPR011993">
    <property type="entry name" value="PH-like_dom_sf"/>
</dbReference>
<dbReference type="SMART" id="SM00233">
    <property type="entry name" value="PH"/>
    <property type="match status" value="1"/>
</dbReference>
<accession>A0AA88HGW8</accession>
<organism evidence="3 4">
    <name type="scientific">Artemia franciscana</name>
    <name type="common">Brine shrimp</name>
    <name type="synonym">Artemia sanfranciscana</name>
    <dbReference type="NCBI Taxonomy" id="6661"/>
    <lineage>
        <taxon>Eukaryota</taxon>
        <taxon>Metazoa</taxon>
        <taxon>Ecdysozoa</taxon>
        <taxon>Arthropoda</taxon>
        <taxon>Crustacea</taxon>
        <taxon>Branchiopoda</taxon>
        <taxon>Anostraca</taxon>
        <taxon>Artemiidae</taxon>
        <taxon>Artemia</taxon>
    </lineage>
</organism>
<dbReference type="InterPro" id="IPR001849">
    <property type="entry name" value="PH_domain"/>
</dbReference>
<dbReference type="Proteomes" id="UP001187531">
    <property type="component" value="Unassembled WGS sequence"/>
</dbReference>
<comment type="caution">
    <text evidence="3">The sequence shown here is derived from an EMBL/GenBank/DDBJ whole genome shotgun (WGS) entry which is preliminary data.</text>
</comment>
<dbReference type="GO" id="GO:0005802">
    <property type="term" value="C:trans-Golgi network"/>
    <property type="evidence" value="ECO:0007669"/>
    <property type="project" value="TreeGrafter"/>
</dbReference>
<feature type="coiled-coil region" evidence="1">
    <location>
        <begin position="117"/>
        <end position="144"/>
    </location>
</feature>
<evidence type="ECO:0000313" key="4">
    <source>
        <dbReference type="Proteomes" id="UP001187531"/>
    </source>
</evidence>
<dbReference type="GO" id="GO:0055037">
    <property type="term" value="C:recycling endosome"/>
    <property type="evidence" value="ECO:0007669"/>
    <property type="project" value="TreeGrafter"/>
</dbReference>
<dbReference type="EMBL" id="JAVRJZ010000018">
    <property type="protein sequence ID" value="KAK2708965.1"/>
    <property type="molecule type" value="Genomic_DNA"/>
</dbReference>
<dbReference type="PANTHER" id="PTHR22902">
    <property type="entry name" value="SESQUIPEDALIAN"/>
    <property type="match status" value="1"/>
</dbReference>
<dbReference type="FunFam" id="2.30.29.30:FF:000378">
    <property type="entry name" value="Uncharacterized protein, isoform A"/>
    <property type="match status" value="1"/>
</dbReference>
<gene>
    <name evidence="3" type="ORF">QYM36_014555</name>
</gene>
<feature type="domain" description="PH" evidence="2">
    <location>
        <begin position="18"/>
        <end position="117"/>
    </location>
</feature>
<evidence type="ECO:0000256" key="1">
    <source>
        <dbReference type="SAM" id="Coils"/>
    </source>
</evidence>
<dbReference type="CDD" id="cd13288">
    <property type="entry name" value="PH_Ses"/>
    <property type="match status" value="1"/>
</dbReference>
<dbReference type="GO" id="GO:0005769">
    <property type="term" value="C:early endosome"/>
    <property type="evidence" value="ECO:0007669"/>
    <property type="project" value="TreeGrafter"/>
</dbReference>
<evidence type="ECO:0000259" key="2">
    <source>
        <dbReference type="PROSITE" id="PS50003"/>
    </source>
</evidence>
<evidence type="ECO:0000313" key="3">
    <source>
        <dbReference type="EMBL" id="KAK2708965.1"/>
    </source>
</evidence>
<dbReference type="GO" id="GO:0007032">
    <property type="term" value="P:endosome organization"/>
    <property type="evidence" value="ECO:0007669"/>
    <property type="project" value="TreeGrafter"/>
</dbReference>
<dbReference type="GO" id="GO:0001881">
    <property type="term" value="P:receptor recycling"/>
    <property type="evidence" value="ECO:0007669"/>
    <property type="project" value="TreeGrafter"/>
</dbReference>
<dbReference type="Pfam" id="PF00169">
    <property type="entry name" value="PH"/>
    <property type="match status" value="1"/>
</dbReference>